<gene>
    <name evidence="2" type="ORF">F9U64_13485</name>
</gene>
<evidence type="ECO:0000313" key="3">
    <source>
        <dbReference type="Proteomes" id="UP000480246"/>
    </source>
</evidence>
<reference evidence="2 3" key="1">
    <citation type="submission" date="2019-10" db="EMBL/GenBank/DDBJ databases">
        <title>Gracilibacillus sp. nov. isolated from rice seeds.</title>
        <authorList>
            <person name="He S."/>
        </authorList>
    </citation>
    <scope>NUCLEOTIDE SEQUENCE [LARGE SCALE GENOMIC DNA]</scope>
    <source>
        <strain evidence="2 3">TD8</strain>
    </source>
</reference>
<dbReference type="EMBL" id="WEID01000068">
    <property type="protein sequence ID" value="KAB8130995.1"/>
    <property type="molecule type" value="Genomic_DNA"/>
</dbReference>
<comment type="caution">
    <text evidence="2">The sequence shown here is derived from an EMBL/GenBank/DDBJ whole genome shotgun (WGS) entry which is preliminary data.</text>
</comment>
<proteinExistence type="predicted"/>
<keyword evidence="3" id="KW-1185">Reference proteome</keyword>
<dbReference type="Pfam" id="PF04854">
    <property type="entry name" value="DUF624"/>
    <property type="match status" value="1"/>
</dbReference>
<feature type="transmembrane region" description="Helical" evidence="1">
    <location>
        <begin position="21"/>
        <end position="43"/>
    </location>
</feature>
<feature type="transmembrane region" description="Helical" evidence="1">
    <location>
        <begin position="166"/>
        <end position="184"/>
    </location>
</feature>
<name>A0A7C8KT29_9BACI</name>
<evidence type="ECO:0000256" key="1">
    <source>
        <dbReference type="SAM" id="Phobius"/>
    </source>
</evidence>
<feature type="transmembrane region" description="Helical" evidence="1">
    <location>
        <begin position="49"/>
        <end position="69"/>
    </location>
</feature>
<feature type="transmembrane region" description="Helical" evidence="1">
    <location>
        <begin position="122"/>
        <end position="145"/>
    </location>
</feature>
<dbReference type="RefSeq" id="WP_153404432.1">
    <property type="nucleotide sequence ID" value="NZ_ML762433.1"/>
</dbReference>
<evidence type="ECO:0000313" key="2">
    <source>
        <dbReference type="EMBL" id="KAB8130995.1"/>
    </source>
</evidence>
<organism evidence="2 3">
    <name type="scientific">Gracilibacillus oryzae</name>
    <dbReference type="NCBI Taxonomy" id="1672701"/>
    <lineage>
        <taxon>Bacteria</taxon>
        <taxon>Bacillati</taxon>
        <taxon>Bacillota</taxon>
        <taxon>Bacilli</taxon>
        <taxon>Bacillales</taxon>
        <taxon>Bacillaceae</taxon>
        <taxon>Gracilibacillus</taxon>
    </lineage>
</organism>
<keyword evidence="1" id="KW-0812">Transmembrane</keyword>
<feature type="transmembrane region" description="Helical" evidence="1">
    <location>
        <begin position="190"/>
        <end position="207"/>
    </location>
</feature>
<accession>A0A7C8KT29</accession>
<keyword evidence="1" id="KW-0472">Membrane</keyword>
<feature type="transmembrane region" description="Helical" evidence="1">
    <location>
        <begin position="98"/>
        <end position="116"/>
    </location>
</feature>
<dbReference type="InterPro" id="IPR006938">
    <property type="entry name" value="DUF624"/>
</dbReference>
<sequence length="222" mass="26210">MSQTIAERPLYTAIQYIYQFMMINIYFMCANILFILAFIFFELTLANMIIFYVALLPAGPALAAIFATMGKLTREKEISPTKDFWLYYKKNFGISMKYWLVKWTILAMLLVDLRYANINMKWLTPILIILIIIFLFIMLYAFPILTRFEVKFKNLWIVSIYANFKFFKSTLLNLSSFVALTIIYLFAPGISIWFCMSIASFFIMFNLRKPLEIMEKDLTQSK</sequence>
<keyword evidence="1" id="KW-1133">Transmembrane helix</keyword>
<dbReference type="AlphaFoldDB" id="A0A7C8KT29"/>
<dbReference type="OrthoDB" id="2965305at2"/>
<protein>
    <submittedName>
        <fullName evidence="2">DUF624 domain-containing protein</fullName>
    </submittedName>
</protein>
<dbReference type="Proteomes" id="UP000480246">
    <property type="component" value="Unassembled WGS sequence"/>
</dbReference>